<dbReference type="InterPro" id="IPR000719">
    <property type="entry name" value="Prot_kinase_dom"/>
</dbReference>
<dbReference type="Proteomes" id="UP000525078">
    <property type="component" value="Unassembled WGS sequence"/>
</dbReference>
<evidence type="ECO:0000256" key="2">
    <source>
        <dbReference type="ARBA" id="ARBA00022527"/>
    </source>
</evidence>
<keyword evidence="5" id="KW-0418">Kinase</keyword>
<evidence type="ECO:0000256" key="3">
    <source>
        <dbReference type="ARBA" id="ARBA00022679"/>
    </source>
</evidence>
<dbReference type="PANTHER" id="PTHR45637">
    <property type="entry name" value="FLIPPASE KINASE 1-RELATED"/>
    <property type="match status" value="1"/>
</dbReference>
<accession>A0A7J6GSF7</accession>
<dbReference type="InterPro" id="IPR011009">
    <property type="entry name" value="Kinase-like_dom_sf"/>
</dbReference>
<organism evidence="10 11">
    <name type="scientific">Cannabis sativa</name>
    <name type="common">Hemp</name>
    <name type="synonym">Marijuana</name>
    <dbReference type="NCBI Taxonomy" id="3483"/>
    <lineage>
        <taxon>Eukaryota</taxon>
        <taxon>Viridiplantae</taxon>
        <taxon>Streptophyta</taxon>
        <taxon>Embryophyta</taxon>
        <taxon>Tracheophyta</taxon>
        <taxon>Spermatophyta</taxon>
        <taxon>Magnoliopsida</taxon>
        <taxon>eudicotyledons</taxon>
        <taxon>Gunneridae</taxon>
        <taxon>Pentapetalae</taxon>
        <taxon>rosids</taxon>
        <taxon>fabids</taxon>
        <taxon>Rosales</taxon>
        <taxon>Cannabaceae</taxon>
        <taxon>Cannabis</taxon>
    </lineage>
</organism>
<keyword evidence="4" id="KW-0547">Nucleotide-binding</keyword>
<dbReference type="GO" id="GO:0004674">
    <property type="term" value="F:protein serine/threonine kinase activity"/>
    <property type="evidence" value="ECO:0007669"/>
    <property type="project" value="UniProtKB-KW"/>
</dbReference>
<dbReference type="GO" id="GO:0005524">
    <property type="term" value="F:ATP binding"/>
    <property type="evidence" value="ECO:0007669"/>
    <property type="project" value="UniProtKB-KW"/>
</dbReference>
<evidence type="ECO:0000313" key="10">
    <source>
        <dbReference type="EMBL" id="KAF4384999.1"/>
    </source>
</evidence>
<comment type="catalytic activity">
    <reaction evidence="8">
        <text>L-seryl-[protein] + ATP = O-phospho-L-seryl-[protein] + ADP + H(+)</text>
        <dbReference type="Rhea" id="RHEA:17989"/>
        <dbReference type="Rhea" id="RHEA-COMP:9863"/>
        <dbReference type="Rhea" id="RHEA-COMP:11604"/>
        <dbReference type="ChEBI" id="CHEBI:15378"/>
        <dbReference type="ChEBI" id="CHEBI:29999"/>
        <dbReference type="ChEBI" id="CHEBI:30616"/>
        <dbReference type="ChEBI" id="CHEBI:83421"/>
        <dbReference type="ChEBI" id="CHEBI:456216"/>
        <dbReference type="EC" id="2.7.11.1"/>
    </reaction>
</comment>
<dbReference type="AlphaFoldDB" id="A0A7J6GSF7"/>
<dbReference type="SUPFAM" id="SSF56112">
    <property type="entry name" value="Protein kinase-like (PK-like)"/>
    <property type="match status" value="1"/>
</dbReference>
<evidence type="ECO:0000256" key="8">
    <source>
        <dbReference type="ARBA" id="ARBA00048679"/>
    </source>
</evidence>
<comment type="caution">
    <text evidence="10">The sequence shown here is derived from an EMBL/GenBank/DDBJ whole genome shotgun (WGS) entry which is preliminary data.</text>
</comment>
<dbReference type="PROSITE" id="PS50011">
    <property type="entry name" value="PROTEIN_KINASE_DOM"/>
    <property type="match status" value="1"/>
</dbReference>
<evidence type="ECO:0000259" key="9">
    <source>
        <dbReference type="PROSITE" id="PS50011"/>
    </source>
</evidence>
<comment type="catalytic activity">
    <reaction evidence="7">
        <text>L-threonyl-[protein] + ATP = O-phospho-L-threonyl-[protein] + ADP + H(+)</text>
        <dbReference type="Rhea" id="RHEA:46608"/>
        <dbReference type="Rhea" id="RHEA-COMP:11060"/>
        <dbReference type="Rhea" id="RHEA-COMP:11605"/>
        <dbReference type="ChEBI" id="CHEBI:15378"/>
        <dbReference type="ChEBI" id="CHEBI:30013"/>
        <dbReference type="ChEBI" id="CHEBI:30616"/>
        <dbReference type="ChEBI" id="CHEBI:61977"/>
        <dbReference type="ChEBI" id="CHEBI:456216"/>
        <dbReference type="EC" id="2.7.11.1"/>
    </reaction>
</comment>
<feature type="domain" description="Protein kinase" evidence="9">
    <location>
        <begin position="1"/>
        <end position="102"/>
    </location>
</feature>
<evidence type="ECO:0000256" key="4">
    <source>
        <dbReference type="ARBA" id="ARBA00022741"/>
    </source>
</evidence>
<reference evidence="10 11" key="1">
    <citation type="journal article" date="2020" name="bioRxiv">
        <title>Sequence and annotation of 42 cannabis genomes reveals extensive copy number variation in cannabinoid synthesis and pathogen resistance genes.</title>
        <authorList>
            <person name="Mckernan K.J."/>
            <person name="Helbert Y."/>
            <person name="Kane L.T."/>
            <person name="Ebling H."/>
            <person name="Zhang L."/>
            <person name="Liu B."/>
            <person name="Eaton Z."/>
            <person name="Mclaughlin S."/>
            <person name="Kingan S."/>
            <person name="Baybayan P."/>
            <person name="Concepcion G."/>
            <person name="Jordan M."/>
            <person name="Riva A."/>
            <person name="Barbazuk W."/>
            <person name="Harkins T."/>
        </authorList>
    </citation>
    <scope>NUCLEOTIDE SEQUENCE [LARGE SCALE GENOMIC DNA]</scope>
    <source>
        <strain evidence="11">cv. Jamaican Lion 4</strain>
        <tissue evidence="10">Leaf</tissue>
    </source>
</reference>
<keyword evidence="2" id="KW-0723">Serine/threonine-protein kinase</keyword>
<dbReference type="Gene3D" id="1.10.510.10">
    <property type="entry name" value="Transferase(Phosphotransferase) domain 1"/>
    <property type="match status" value="1"/>
</dbReference>
<dbReference type="Pfam" id="PF00069">
    <property type="entry name" value="Pkinase"/>
    <property type="match status" value="1"/>
</dbReference>
<evidence type="ECO:0000313" key="11">
    <source>
        <dbReference type="Proteomes" id="UP000525078"/>
    </source>
</evidence>
<keyword evidence="3" id="KW-0808">Transferase</keyword>
<dbReference type="EMBL" id="JAATIP010000046">
    <property type="protein sequence ID" value="KAF4384999.1"/>
    <property type="molecule type" value="Genomic_DNA"/>
</dbReference>
<dbReference type="EC" id="2.7.11.1" evidence="1"/>
<proteinExistence type="predicted"/>
<evidence type="ECO:0000256" key="6">
    <source>
        <dbReference type="ARBA" id="ARBA00022840"/>
    </source>
</evidence>
<protein>
    <recommendedName>
        <fullName evidence="1">non-specific serine/threonine protein kinase</fullName>
        <ecNumber evidence="1">2.7.11.1</ecNumber>
    </recommendedName>
</protein>
<sequence>MKGQPYLIDHPKGAACKLLNLRRVVKLKAANRFFVAELVIARLSSTVSTTKYISPEIAKDKYYSNVVDCWAYSVFIYEMIYGHALFATQSHKTTISNIINMP</sequence>
<keyword evidence="6" id="KW-0067">ATP-binding</keyword>
<gene>
    <name evidence="10" type="ORF">F8388_010597</name>
</gene>
<name>A0A7J6GSF7_CANSA</name>
<evidence type="ECO:0000256" key="7">
    <source>
        <dbReference type="ARBA" id="ARBA00047899"/>
    </source>
</evidence>
<evidence type="ECO:0000256" key="1">
    <source>
        <dbReference type="ARBA" id="ARBA00012513"/>
    </source>
</evidence>
<evidence type="ECO:0000256" key="5">
    <source>
        <dbReference type="ARBA" id="ARBA00022777"/>
    </source>
</evidence>